<proteinExistence type="predicted"/>
<sequence length="273" mass="30456">NYTEPMPVRWLIAPLLLCILNLQAGPHWVRIDKKTQTLSGWIFHTSFELESKPVSASIRLIFEKTRGTLQINGAIAHRISTEDAKVEFDALPYLRKGKNELWINANPSSPSKSSAIALELTGKDELGESFTIQTSPQWKSPLGEVLSQGDLGKEKWWTLPPLKIDEADDYTQWKRASGAKAGTDPKTFKLLPGFEANLIHSAGPDEGSWISLAIDEQGRLSIGREDKGITRFTLNKERTQIAQTVTINTDLRECRGLLYAHDSLYVNANQSKG</sequence>
<feature type="non-terminal residue" evidence="1">
    <location>
        <position position="1"/>
    </location>
</feature>
<feature type="non-terminal residue" evidence="1">
    <location>
        <position position="273"/>
    </location>
</feature>
<accession>A0A382X4M7</accession>
<organism evidence="1">
    <name type="scientific">marine metagenome</name>
    <dbReference type="NCBI Taxonomy" id="408172"/>
    <lineage>
        <taxon>unclassified sequences</taxon>
        <taxon>metagenomes</taxon>
        <taxon>ecological metagenomes</taxon>
    </lineage>
</organism>
<dbReference type="Gene3D" id="2.60.120.260">
    <property type="entry name" value="Galactose-binding domain-like"/>
    <property type="match status" value="1"/>
</dbReference>
<dbReference type="AlphaFoldDB" id="A0A382X4M7"/>
<dbReference type="EMBL" id="UINC01164450">
    <property type="protein sequence ID" value="SVD65308.1"/>
    <property type="molecule type" value="Genomic_DNA"/>
</dbReference>
<evidence type="ECO:0000313" key="1">
    <source>
        <dbReference type="EMBL" id="SVD65308.1"/>
    </source>
</evidence>
<name>A0A382X4M7_9ZZZZ</name>
<reference evidence="1" key="1">
    <citation type="submission" date="2018-05" db="EMBL/GenBank/DDBJ databases">
        <authorList>
            <person name="Lanie J.A."/>
            <person name="Ng W.-L."/>
            <person name="Kazmierczak K.M."/>
            <person name="Andrzejewski T.M."/>
            <person name="Davidsen T.M."/>
            <person name="Wayne K.J."/>
            <person name="Tettelin H."/>
            <person name="Glass J.I."/>
            <person name="Rusch D."/>
            <person name="Podicherti R."/>
            <person name="Tsui H.-C.T."/>
            <person name="Winkler M.E."/>
        </authorList>
    </citation>
    <scope>NUCLEOTIDE SEQUENCE</scope>
</reference>
<gene>
    <name evidence="1" type="ORF">METZ01_LOCUS418162</name>
</gene>
<protein>
    <submittedName>
        <fullName evidence="1">Uncharacterized protein</fullName>
    </submittedName>
</protein>